<evidence type="ECO:0000313" key="2">
    <source>
        <dbReference type="Proteomes" id="UP000054350"/>
    </source>
</evidence>
<gene>
    <name evidence="1" type="ORF">AMAG_19823</name>
</gene>
<accession>A0A0L0SZR5</accession>
<dbReference type="VEuPathDB" id="FungiDB:AMAG_19823"/>
<sequence>MHLAAREAVLLVARTIACLQLRNAKGEGVKIDMAANFGLTVLPKETVLVKSTMRGMQVRSLVENAAQGSAVDRAEGHHDAAEAAE</sequence>
<dbReference type="Proteomes" id="UP000054350">
    <property type="component" value="Unassembled WGS sequence"/>
</dbReference>
<proteinExistence type="predicted"/>
<name>A0A0L0SZR5_ALLM3</name>
<reference evidence="2" key="2">
    <citation type="submission" date="2009-11" db="EMBL/GenBank/DDBJ databases">
        <title>The Genome Sequence of Allomyces macrogynus strain ATCC 38327.</title>
        <authorList>
            <consortium name="The Broad Institute Genome Sequencing Platform"/>
            <person name="Russ C."/>
            <person name="Cuomo C."/>
            <person name="Shea T."/>
            <person name="Young S.K."/>
            <person name="Zeng Q."/>
            <person name="Koehrsen M."/>
            <person name="Haas B."/>
            <person name="Borodovsky M."/>
            <person name="Guigo R."/>
            <person name="Alvarado L."/>
            <person name="Berlin A."/>
            <person name="Borenstein D."/>
            <person name="Chen Z."/>
            <person name="Engels R."/>
            <person name="Freedman E."/>
            <person name="Gellesch M."/>
            <person name="Goldberg J."/>
            <person name="Griggs A."/>
            <person name="Gujja S."/>
            <person name="Heiman D."/>
            <person name="Hepburn T."/>
            <person name="Howarth C."/>
            <person name="Jen D."/>
            <person name="Larson L."/>
            <person name="Lewis B."/>
            <person name="Mehta T."/>
            <person name="Park D."/>
            <person name="Pearson M."/>
            <person name="Roberts A."/>
            <person name="Saif S."/>
            <person name="Shenoy N."/>
            <person name="Sisk P."/>
            <person name="Stolte C."/>
            <person name="Sykes S."/>
            <person name="Walk T."/>
            <person name="White J."/>
            <person name="Yandava C."/>
            <person name="Burger G."/>
            <person name="Gray M.W."/>
            <person name="Holland P.W.H."/>
            <person name="King N."/>
            <person name="Lang F.B.F."/>
            <person name="Roger A.J."/>
            <person name="Ruiz-Trillo I."/>
            <person name="Lander E."/>
            <person name="Nusbaum C."/>
        </authorList>
    </citation>
    <scope>NUCLEOTIDE SEQUENCE [LARGE SCALE GENOMIC DNA]</scope>
    <source>
        <strain evidence="2">ATCC 38327</strain>
    </source>
</reference>
<evidence type="ECO:0000313" key="1">
    <source>
        <dbReference type="EMBL" id="KNE67966.1"/>
    </source>
</evidence>
<organism evidence="1 2">
    <name type="scientific">Allomyces macrogynus (strain ATCC 38327)</name>
    <name type="common">Allomyces javanicus var. macrogynus</name>
    <dbReference type="NCBI Taxonomy" id="578462"/>
    <lineage>
        <taxon>Eukaryota</taxon>
        <taxon>Fungi</taxon>
        <taxon>Fungi incertae sedis</taxon>
        <taxon>Blastocladiomycota</taxon>
        <taxon>Blastocladiomycetes</taxon>
        <taxon>Blastocladiales</taxon>
        <taxon>Blastocladiaceae</taxon>
        <taxon>Allomyces</taxon>
    </lineage>
</organism>
<dbReference type="AlphaFoldDB" id="A0A0L0SZR5"/>
<dbReference type="EMBL" id="GG745355">
    <property type="protein sequence ID" value="KNE67966.1"/>
    <property type="molecule type" value="Genomic_DNA"/>
</dbReference>
<keyword evidence="2" id="KW-1185">Reference proteome</keyword>
<protein>
    <submittedName>
        <fullName evidence="1">Uncharacterized protein</fullName>
    </submittedName>
</protein>
<reference evidence="1 2" key="1">
    <citation type="submission" date="2009-11" db="EMBL/GenBank/DDBJ databases">
        <title>Annotation of Allomyces macrogynus ATCC 38327.</title>
        <authorList>
            <consortium name="The Broad Institute Genome Sequencing Platform"/>
            <person name="Russ C."/>
            <person name="Cuomo C."/>
            <person name="Burger G."/>
            <person name="Gray M.W."/>
            <person name="Holland P.W.H."/>
            <person name="King N."/>
            <person name="Lang F.B.F."/>
            <person name="Roger A.J."/>
            <person name="Ruiz-Trillo I."/>
            <person name="Young S.K."/>
            <person name="Zeng Q."/>
            <person name="Gargeya S."/>
            <person name="Fitzgerald M."/>
            <person name="Haas B."/>
            <person name="Abouelleil A."/>
            <person name="Alvarado L."/>
            <person name="Arachchi H.M."/>
            <person name="Berlin A."/>
            <person name="Chapman S.B."/>
            <person name="Gearin G."/>
            <person name="Goldberg J."/>
            <person name="Griggs A."/>
            <person name="Gujja S."/>
            <person name="Hansen M."/>
            <person name="Heiman D."/>
            <person name="Howarth C."/>
            <person name="Larimer J."/>
            <person name="Lui A."/>
            <person name="MacDonald P.J.P."/>
            <person name="McCowen C."/>
            <person name="Montmayeur A."/>
            <person name="Murphy C."/>
            <person name="Neiman D."/>
            <person name="Pearson M."/>
            <person name="Priest M."/>
            <person name="Roberts A."/>
            <person name="Saif S."/>
            <person name="Shea T."/>
            <person name="Sisk P."/>
            <person name="Stolte C."/>
            <person name="Sykes S."/>
            <person name="Wortman J."/>
            <person name="Nusbaum C."/>
            <person name="Birren B."/>
        </authorList>
    </citation>
    <scope>NUCLEOTIDE SEQUENCE [LARGE SCALE GENOMIC DNA]</scope>
    <source>
        <strain evidence="1 2">ATCC 38327</strain>
    </source>
</reference>